<dbReference type="GO" id="GO:0008233">
    <property type="term" value="F:peptidase activity"/>
    <property type="evidence" value="ECO:0007669"/>
    <property type="project" value="UniProtKB-KW"/>
</dbReference>
<dbReference type="RefSeq" id="WP_146845010.1">
    <property type="nucleotide sequence ID" value="NZ_BJWH01000003.1"/>
</dbReference>
<proteinExistence type="inferred from homology"/>
<dbReference type="SUPFAM" id="SSF52317">
    <property type="entry name" value="Class I glutamine amidotransferase-like"/>
    <property type="match status" value="1"/>
</dbReference>
<dbReference type="InterPro" id="IPR002818">
    <property type="entry name" value="DJ-1/PfpI"/>
</dbReference>
<dbReference type="PROSITE" id="PS51276">
    <property type="entry name" value="PEPTIDASE_C56_PFPI"/>
    <property type="match status" value="1"/>
</dbReference>
<dbReference type="GO" id="GO:0006508">
    <property type="term" value="P:proteolysis"/>
    <property type="evidence" value="ECO:0007669"/>
    <property type="project" value="UniProtKB-KW"/>
</dbReference>
<keyword evidence="3" id="KW-0645">Protease</keyword>
<dbReference type="AlphaFoldDB" id="A0A511JHH5"/>
<dbReference type="EMBL" id="BJWH01000003">
    <property type="protein sequence ID" value="GEL97451.1"/>
    <property type="molecule type" value="Genomic_DNA"/>
</dbReference>
<dbReference type="InterPro" id="IPR006286">
    <property type="entry name" value="C56_PfpI-like"/>
</dbReference>
<accession>A0A511JHH5</accession>
<dbReference type="PANTHER" id="PTHR42733:SF12">
    <property type="entry name" value="PROTEINASE"/>
    <property type="match status" value="1"/>
</dbReference>
<evidence type="ECO:0000313" key="3">
    <source>
        <dbReference type="EMBL" id="GEL97451.1"/>
    </source>
</evidence>
<dbReference type="InterPro" id="IPR029062">
    <property type="entry name" value="Class_I_gatase-like"/>
</dbReference>
<comment type="caution">
    <text evidence="3">The sequence shown here is derived from an EMBL/GenBank/DDBJ whole genome shotgun (WGS) entry which is preliminary data.</text>
</comment>
<dbReference type="NCBIfam" id="TIGR01382">
    <property type="entry name" value="PfpI"/>
    <property type="match status" value="1"/>
</dbReference>
<dbReference type="PANTHER" id="PTHR42733">
    <property type="entry name" value="DJ-1 PROTEIN"/>
    <property type="match status" value="1"/>
</dbReference>
<keyword evidence="4" id="KW-1185">Reference proteome</keyword>
<dbReference type="OrthoDB" id="9792284at2"/>
<sequence length="191" mass="20063">MSETTLSGYRVLAIVTNYGVEQDELVVPVEHLRERGATVVVAAAARDAVQTLVGDKDPGRSVQPDTTFGDAGSDFDLLLIPGGTLNADALRLEDGAVATVRAFASSGRPIAAICHGPWALVEAGVVEGRTVTSYPSLRTDLRNAGATWVDQSVSIDDSGPFTLVTSRTPDDLDDFLPALEKALASSHDSAR</sequence>
<dbReference type="Gene3D" id="3.40.50.880">
    <property type="match status" value="1"/>
</dbReference>
<gene>
    <name evidence="3" type="ORF">CTE05_09980</name>
</gene>
<dbReference type="Pfam" id="PF01965">
    <property type="entry name" value="DJ-1_PfpI"/>
    <property type="match status" value="1"/>
</dbReference>
<reference evidence="3 4" key="1">
    <citation type="submission" date="2019-07" db="EMBL/GenBank/DDBJ databases">
        <title>Whole genome shotgun sequence of Cellulomonas terrae NBRC 100819.</title>
        <authorList>
            <person name="Hosoyama A."/>
            <person name="Uohara A."/>
            <person name="Ohji S."/>
            <person name="Ichikawa N."/>
        </authorList>
    </citation>
    <scope>NUCLEOTIDE SEQUENCE [LARGE SCALE GENOMIC DNA]</scope>
    <source>
        <strain evidence="3 4">NBRC 100819</strain>
    </source>
</reference>
<evidence type="ECO:0000256" key="1">
    <source>
        <dbReference type="ARBA" id="ARBA00008542"/>
    </source>
</evidence>
<organism evidence="3 4">
    <name type="scientific">Cellulomonas terrae</name>
    <dbReference type="NCBI Taxonomy" id="311234"/>
    <lineage>
        <taxon>Bacteria</taxon>
        <taxon>Bacillati</taxon>
        <taxon>Actinomycetota</taxon>
        <taxon>Actinomycetes</taxon>
        <taxon>Micrococcales</taxon>
        <taxon>Cellulomonadaceae</taxon>
        <taxon>Cellulomonas</taxon>
    </lineage>
</organism>
<dbReference type="Proteomes" id="UP000321049">
    <property type="component" value="Unassembled WGS sequence"/>
</dbReference>
<evidence type="ECO:0000259" key="2">
    <source>
        <dbReference type="Pfam" id="PF01965"/>
    </source>
</evidence>
<name>A0A511JHH5_9CELL</name>
<keyword evidence="3" id="KW-0378">Hydrolase</keyword>
<comment type="similarity">
    <text evidence="1">Belongs to the peptidase C56 family.</text>
</comment>
<feature type="domain" description="DJ-1/PfpI" evidence="2">
    <location>
        <begin position="10"/>
        <end position="178"/>
    </location>
</feature>
<evidence type="ECO:0000313" key="4">
    <source>
        <dbReference type="Proteomes" id="UP000321049"/>
    </source>
</evidence>
<protein>
    <submittedName>
        <fullName evidence="3">Protease</fullName>
    </submittedName>
</protein>